<evidence type="ECO:0000256" key="4">
    <source>
        <dbReference type="SAM" id="Phobius"/>
    </source>
</evidence>
<comment type="caution">
    <text evidence="5">The sequence shown here is derived from an EMBL/GenBank/DDBJ whole genome shotgun (WGS) entry which is preliminary data.</text>
</comment>
<dbReference type="PROSITE" id="PS50005">
    <property type="entry name" value="TPR"/>
    <property type="match status" value="1"/>
</dbReference>
<dbReference type="PANTHER" id="PTHR44858">
    <property type="entry name" value="TETRATRICOPEPTIDE REPEAT PROTEIN 6"/>
    <property type="match status" value="1"/>
</dbReference>
<keyword evidence="1" id="KW-0677">Repeat</keyword>
<protein>
    <submittedName>
        <fullName evidence="5">Tetratricopeptide repeat protein</fullName>
    </submittedName>
</protein>
<sequence length="224" mass="25884">MFLPQSIDHGYTKIHTRIKPVLLVLIMKNNSLNVPKRPSLHVLCLILVCLIVLDAHISLAGKADYWARKVNNLSRQGRHMEALIYINKAIKREPSNLKYIYLRAFILERSKNYIGAIKDFTKVIIRDARHFSHAPRFRADCFVAIGQYSKAIRDYRKFLRAEPKDGKVWSYLAEAYYLMRDAKSALMAINKGLRTGSHWKGRLLELQEAILFGKRIKPHGPLSN</sequence>
<keyword evidence="4" id="KW-1133">Transmembrane helix</keyword>
<evidence type="ECO:0000256" key="1">
    <source>
        <dbReference type="ARBA" id="ARBA00022737"/>
    </source>
</evidence>
<dbReference type="Gene3D" id="1.25.40.10">
    <property type="entry name" value="Tetratricopeptide repeat domain"/>
    <property type="match status" value="2"/>
</dbReference>
<accession>A0A7V2SWN1</accession>
<keyword evidence="4" id="KW-0812">Transmembrane</keyword>
<reference evidence="5" key="1">
    <citation type="journal article" date="2020" name="mSystems">
        <title>Genome- and Community-Level Interaction Insights into Carbon Utilization and Element Cycling Functions of Hydrothermarchaeota in Hydrothermal Sediment.</title>
        <authorList>
            <person name="Zhou Z."/>
            <person name="Liu Y."/>
            <person name="Xu W."/>
            <person name="Pan J."/>
            <person name="Luo Z.H."/>
            <person name="Li M."/>
        </authorList>
    </citation>
    <scope>NUCLEOTIDE SEQUENCE [LARGE SCALE GENOMIC DNA]</scope>
    <source>
        <strain evidence="5">HyVt-503</strain>
    </source>
</reference>
<dbReference type="PANTHER" id="PTHR44858:SF1">
    <property type="entry name" value="UDP-N-ACETYLGLUCOSAMINE--PEPTIDE N-ACETYLGLUCOSAMINYLTRANSFERASE SPINDLY-RELATED"/>
    <property type="match status" value="1"/>
</dbReference>
<evidence type="ECO:0000256" key="2">
    <source>
        <dbReference type="ARBA" id="ARBA00022803"/>
    </source>
</evidence>
<gene>
    <name evidence="5" type="ORF">ENJ63_03965</name>
</gene>
<dbReference type="EMBL" id="DRND01000313">
    <property type="protein sequence ID" value="HFC47018.1"/>
    <property type="molecule type" value="Genomic_DNA"/>
</dbReference>
<name>A0A7V2SWN1_9BACT</name>
<evidence type="ECO:0000313" key="5">
    <source>
        <dbReference type="EMBL" id="HFC47018.1"/>
    </source>
</evidence>
<dbReference type="Proteomes" id="UP000885797">
    <property type="component" value="Unassembled WGS sequence"/>
</dbReference>
<feature type="repeat" description="TPR" evidence="3">
    <location>
        <begin position="132"/>
        <end position="165"/>
    </location>
</feature>
<dbReference type="InterPro" id="IPR019734">
    <property type="entry name" value="TPR_rpt"/>
</dbReference>
<proteinExistence type="predicted"/>
<organism evidence="5">
    <name type="scientific">Dissulfuribacter thermophilus</name>
    <dbReference type="NCBI Taxonomy" id="1156395"/>
    <lineage>
        <taxon>Bacteria</taxon>
        <taxon>Pseudomonadati</taxon>
        <taxon>Thermodesulfobacteriota</taxon>
        <taxon>Dissulfuribacteria</taxon>
        <taxon>Dissulfuribacterales</taxon>
        <taxon>Dissulfuribacteraceae</taxon>
        <taxon>Dissulfuribacter</taxon>
    </lineage>
</organism>
<evidence type="ECO:0000256" key="3">
    <source>
        <dbReference type="PROSITE-ProRule" id="PRU00339"/>
    </source>
</evidence>
<dbReference type="SUPFAM" id="SSF48452">
    <property type="entry name" value="TPR-like"/>
    <property type="match status" value="1"/>
</dbReference>
<dbReference type="Pfam" id="PF13181">
    <property type="entry name" value="TPR_8"/>
    <property type="match status" value="1"/>
</dbReference>
<dbReference type="AlphaFoldDB" id="A0A7V2SWN1"/>
<keyword evidence="4" id="KW-0472">Membrane</keyword>
<keyword evidence="2 3" id="KW-0802">TPR repeat</keyword>
<dbReference type="SMART" id="SM00028">
    <property type="entry name" value="TPR"/>
    <property type="match status" value="4"/>
</dbReference>
<feature type="transmembrane region" description="Helical" evidence="4">
    <location>
        <begin position="40"/>
        <end position="59"/>
    </location>
</feature>
<dbReference type="InterPro" id="IPR011990">
    <property type="entry name" value="TPR-like_helical_dom_sf"/>
</dbReference>
<dbReference type="InterPro" id="IPR050498">
    <property type="entry name" value="Ycf3"/>
</dbReference>
<dbReference type="Pfam" id="PF13432">
    <property type="entry name" value="TPR_16"/>
    <property type="match status" value="1"/>
</dbReference>